<dbReference type="EMBL" id="CP034545">
    <property type="protein sequence ID" value="AZQ51442.1"/>
    <property type="molecule type" value="Genomic_DNA"/>
</dbReference>
<name>A0A3S9N6V0_9BURK</name>
<dbReference type="Pfam" id="PF13356">
    <property type="entry name" value="Arm-DNA-bind_3"/>
    <property type="match status" value="1"/>
</dbReference>
<proteinExistence type="inferred from homology"/>
<comment type="similarity">
    <text evidence="1">Belongs to the 'phage' integrase family.</text>
</comment>
<dbReference type="InterPro" id="IPR050808">
    <property type="entry name" value="Phage_Integrase"/>
</dbReference>
<protein>
    <submittedName>
        <fullName evidence="6">DUF4102 domain-containing protein</fullName>
    </submittedName>
</protein>
<evidence type="ECO:0000256" key="3">
    <source>
        <dbReference type="ARBA" id="ARBA00023125"/>
    </source>
</evidence>
<keyword evidence="3" id="KW-0238">DNA-binding</keyword>
<dbReference type="InterPro" id="IPR002104">
    <property type="entry name" value="Integrase_catalytic"/>
</dbReference>
<dbReference type="Proteomes" id="UP000277191">
    <property type="component" value="Chromosome 1"/>
</dbReference>
<evidence type="ECO:0000256" key="2">
    <source>
        <dbReference type="ARBA" id="ARBA00022908"/>
    </source>
</evidence>
<dbReference type="InterPro" id="IPR053876">
    <property type="entry name" value="Phage_int_M"/>
</dbReference>
<dbReference type="InterPro" id="IPR013762">
    <property type="entry name" value="Integrase-like_cat_sf"/>
</dbReference>
<feature type="domain" description="Tyr recombinase" evidence="5">
    <location>
        <begin position="206"/>
        <end position="381"/>
    </location>
</feature>
<keyword evidence="4" id="KW-0233">DNA recombination</keyword>
<dbReference type="InterPro" id="IPR025166">
    <property type="entry name" value="Integrase_DNA_bind_dom"/>
</dbReference>
<dbReference type="InterPro" id="IPR011010">
    <property type="entry name" value="DNA_brk_join_enz"/>
</dbReference>
<dbReference type="GO" id="GO:0006310">
    <property type="term" value="P:DNA recombination"/>
    <property type="evidence" value="ECO:0007669"/>
    <property type="project" value="UniProtKB-KW"/>
</dbReference>
<keyword evidence="2" id="KW-0229">DNA integration</keyword>
<dbReference type="PANTHER" id="PTHR30629:SF2">
    <property type="entry name" value="PROPHAGE INTEGRASE INTS-RELATED"/>
    <property type="match status" value="1"/>
</dbReference>
<accession>A0A3S9N6V0</accession>
<dbReference type="RefSeq" id="WP_126362030.1">
    <property type="nucleotide sequence ID" value="NZ_CP034545.1"/>
</dbReference>
<gene>
    <name evidence="6" type="ORF">D5R55_10740</name>
</gene>
<dbReference type="AlphaFoldDB" id="A0A3S9N6V0"/>
<organism evidence="6 7">
    <name type="scientific">Burkholderia cenocepacia</name>
    <dbReference type="NCBI Taxonomy" id="95486"/>
    <lineage>
        <taxon>Bacteria</taxon>
        <taxon>Pseudomonadati</taxon>
        <taxon>Pseudomonadota</taxon>
        <taxon>Betaproteobacteria</taxon>
        <taxon>Burkholderiales</taxon>
        <taxon>Burkholderiaceae</taxon>
        <taxon>Burkholderia</taxon>
        <taxon>Burkholderia cepacia complex</taxon>
    </lineage>
</organism>
<dbReference type="Pfam" id="PF00589">
    <property type="entry name" value="Phage_integrase"/>
    <property type="match status" value="1"/>
</dbReference>
<dbReference type="CDD" id="cd00801">
    <property type="entry name" value="INT_P4_C"/>
    <property type="match status" value="1"/>
</dbReference>
<evidence type="ECO:0000256" key="4">
    <source>
        <dbReference type="ARBA" id="ARBA00023172"/>
    </source>
</evidence>
<dbReference type="PROSITE" id="PS51898">
    <property type="entry name" value="TYR_RECOMBINASE"/>
    <property type="match status" value="1"/>
</dbReference>
<dbReference type="Pfam" id="PF22022">
    <property type="entry name" value="Phage_int_M"/>
    <property type="match status" value="1"/>
</dbReference>
<evidence type="ECO:0000256" key="1">
    <source>
        <dbReference type="ARBA" id="ARBA00008857"/>
    </source>
</evidence>
<dbReference type="PANTHER" id="PTHR30629">
    <property type="entry name" value="PROPHAGE INTEGRASE"/>
    <property type="match status" value="1"/>
</dbReference>
<dbReference type="Gene3D" id="1.10.443.10">
    <property type="entry name" value="Intergrase catalytic core"/>
    <property type="match status" value="1"/>
</dbReference>
<sequence>MPLTDIAIKNAKPAVKPTRLFDGGGLYLEISPAGGKWWRLKYRFGGKEKRISLGVYPDVSLQTARKRRAEARERLAVGTDPGEVKKADKRAAKLAASISFEAVALAWMEERRVSVEPAQYEKTLARFKNDVFPWIGRRPIAGVDAPEVLMLLKRIDARGARYTAHRVRAELSQAFRYGIKEGYCKADPARDLLGAIPSTRTIHFASITHPIKVGEMRRAFDGFTGTFPVLCALKQAPLLFVRPGELRKAEWSQLDLDKAEWRYLVTKTKTDHLVPLAAQAVAILRELHSLTGGGRYLFPGARDRNRPMSDAAINAALRRLRYDTRTEITGHGFRAMARTILHEELEQKPEVIEHQLAHAVPDVPGGAYNRTRFIKERRAMMQKWADYLDRLKQGPVDAIS</sequence>
<dbReference type="GO" id="GO:0015074">
    <property type="term" value="P:DNA integration"/>
    <property type="evidence" value="ECO:0007669"/>
    <property type="project" value="UniProtKB-KW"/>
</dbReference>
<dbReference type="GO" id="GO:0003677">
    <property type="term" value="F:DNA binding"/>
    <property type="evidence" value="ECO:0007669"/>
    <property type="project" value="UniProtKB-KW"/>
</dbReference>
<evidence type="ECO:0000259" key="5">
    <source>
        <dbReference type="PROSITE" id="PS51898"/>
    </source>
</evidence>
<evidence type="ECO:0000313" key="7">
    <source>
        <dbReference type="Proteomes" id="UP000277191"/>
    </source>
</evidence>
<dbReference type="InterPro" id="IPR038488">
    <property type="entry name" value="Integrase_DNA-bd_sf"/>
</dbReference>
<dbReference type="Gene3D" id="1.10.150.130">
    <property type="match status" value="1"/>
</dbReference>
<dbReference type="InterPro" id="IPR010998">
    <property type="entry name" value="Integrase_recombinase_N"/>
</dbReference>
<dbReference type="SUPFAM" id="SSF56349">
    <property type="entry name" value="DNA breaking-rejoining enzymes"/>
    <property type="match status" value="1"/>
</dbReference>
<reference evidence="6 7" key="1">
    <citation type="submission" date="2018-12" db="EMBL/GenBank/DDBJ databases">
        <title>Cadmium resistance mechanism in endophytic bacteria Burkholderia cenocepacia YG-3.</title>
        <authorList>
            <person name="Zhang X."/>
            <person name="Wang X."/>
            <person name="Zhu Y."/>
        </authorList>
    </citation>
    <scope>NUCLEOTIDE SEQUENCE [LARGE SCALE GENOMIC DNA]</scope>
    <source>
        <strain evidence="6 7">YG-3</strain>
    </source>
</reference>
<dbReference type="Gene3D" id="3.30.160.390">
    <property type="entry name" value="Integrase, DNA-binding domain"/>
    <property type="match status" value="1"/>
</dbReference>
<evidence type="ECO:0000313" key="6">
    <source>
        <dbReference type="EMBL" id="AZQ51442.1"/>
    </source>
</evidence>